<proteinExistence type="inferred from homology"/>
<dbReference type="eggNOG" id="KOG4658">
    <property type="taxonomic scope" value="Eukaryota"/>
</dbReference>
<dbReference type="SUPFAM" id="SSF52058">
    <property type="entry name" value="L domain-like"/>
    <property type="match status" value="2"/>
</dbReference>
<dbReference type="PRINTS" id="PR00364">
    <property type="entry name" value="DISEASERSIST"/>
</dbReference>
<dbReference type="Pfam" id="PF18052">
    <property type="entry name" value="Rx_N"/>
    <property type="match status" value="2"/>
</dbReference>
<dbReference type="Gene3D" id="1.10.10.10">
    <property type="entry name" value="Winged helix-like DNA-binding domain superfamily/Winged helix DNA-binding domain"/>
    <property type="match status" value="1"/>
</dbReference>
<dbReference type="PANTHER" id="PTHR36766">
    <property type="entry name" value="PLANT BROAD-SPECTRUM MILDEW RESISTANCE PROTEIN RPW8"/>
    <property type="match status" value="1"/>
</dbReference>
<keyword evidence="4" id="KW-0547">Nucleotide-binding</keyword>
<dbReference type="OMA" id="NTVRYQF"/>
<reference evidence="12" key="1">
    <citation type="submission" date="2013-06" db="EMBL/GenBank/DDBJ databases">
        <authorList>
            <person name="Zhao Q."/>
        </authorList>
    </citation>
    <scope>NUCLEOTIDE SEQUENCE</scope>
    <source>
        <strain evidence="12">cv. W1943</strain>
    </source>
</reference>
<dbReference type="Gramene" id="ORUFI06G28830.1">
    <property type="protein sequence ID" value="ORUFI06G28830.1"/>
    <property type="gene ID" value="ORUFI06G28830"/>
</dbReference>
<evidence type="ECO:0000259" key="10">
    <source>
        <dbReference type="Pfam" id="PF25019"/>
    </source>
</evidence>
<dbReference type="InterPro" id="IPR058922">
    <property type="entry name" value="WHD_DRP"/>
</dbReference>
<sequence>MESAAVNAARWVVGKALSPLSGGFVEAWAATTELGPNVDAIKMELLYAQGMLHNARSRETSNPALQQLLLKLRGLAYDAEDVLDELDYFRIQDELDGTYEAAWGTVAMSAAKWVVSKALSPLSGGFVEAWAASTELGPNVGAIKMELLYAQGMLHNTRGRETSNPALQQLLLELRGLAYDADDVLDELDYFRIQDELDGTYEAADEHASGCLLGLVLNAHHTARNIKRRYLSASCSCGGDEEASRHANEEEAVAGSGCMRILACSAQSTIHLVGKHLPCFPFAPGLDNCDDSGALHISTMKTPKLKFDRVDLSTRMKHIVEQLKPVCAKVSTILNLELLESCIAISINAEFSRKPGQTLVHPSNVAMNRPVTTSGIIDPEFYGRKGDRSRIIEDITRGDYCDKDLTVIPIVGPGGIGKTTLTQHIYKEVHNHFDVKVWVCVSLNFNLYRLKEEISKWIPKLKDDEKYVDMDDSIEQRLKSKKLLLVLDDMWKCDNEDEWKKFLAPLRKAMTKGNIILVTTRFPVVAEMVKTFDRPIQLEGLEPEEFWELFQACVFGDDKSIDDHANLLETGEKIVKKLKGSPLAAKTVGRLLRNHLDLDDWMRVLESKEWESQTSENDIMPALKLSYDYLSFHLQQCFTYCALFPEDYKFDSEEMIHLWIGQGILHSQDENKTIEDIGLRYLNDLVNYGFFIKDVNEDGSPYYTMHDLLHELALKVSSYEYLSISNTKVMSMQIPPSIRHLSIVIDDMDVNDRATFENIKKDFGTLSKRLDGYFPELSLSNIISRFYHLRILDVRQCSGHFGLPRDMNHLVRMQHFLVPNDNLHSEIASVGKLKCLQELRRFEVQRQVEAFALRQLGQLEDLKGSLGIYNLENAQAPEEAELSNKSRLHKLILDCDIKRLTKDSLQEEHILESLKPHSNLRELHINGHGGTTCPSWLGVNLSIKGLQTLRLDGVDWNKFPPLGKLLLINEHGEESLVLIIRDCPELTELPFSHSTCPRSEQEMNLTQLRTLKELEIVNCPKLSSFPPIPWRGSPCRALIEGVGLDFQQLDYSKNKQYELCMLVKGKDEHLDGAFWRRLVFGNLTDLKELDLKKCPPLPLEYLLMLSCLRRLTISDSSNVMSHLESENTVSYQFPIEKLEIFECGCSGKELTLFLSHFPKLSMFISRRCNKIRGLGVLGKQMTTMLASSSSPCGNKLEDARFGLEQQQPRGEDEKVSAEAGLLLLPHQLQELNISEIPELILQIHSLVDGMEGGLRGIGGGLQGLHSLRAFSIWGCPNFLSSYYSTSLSCFPFPSSLQKMYLSDVRGMETLAPLSNLSSLTRLTIWKCMDLSGEGLSSLLDHGQLTDLRIQMTPKFFVRSDPSQLQQLQTDDIARVLAPPICSLISSSLTKLTIGFNHEVERITKEQSEALLLLSSLQDLEFYSCRKLQSLPTGLHRLVGLKILEIDWCPAICSRLYVHMFRDESIYRVELSLLSCSLPKGGLPSSLQELDVCRCENEELKRQCRKLRGTIPIIKDREIKVQPKLPQG</sequence>
<dbReference type="Pfam" id="PF25019">
    <property type="entry name" value="LRR_R13L1-DRL21"/>
    <property type="match status" value="1"/>
</dbReference>
<keyword evidence="5" id="KW-0611">Plant defense</keyword>
<dbReference type="GO" id="GO:0005524">
    <property type="term" value="F:ATP binding"/>
    <property type="evidence" value="ECO:0007669"/>
    <property type="project" value="UniProtKB-KW"/>
</dbReference>
<organism evidence="11 12">
    <name type="scientific">Oryza rufipogon</name>
    <name type="common">Brownbeard rice</name>
    <name type="synonym">Asian wild rice</name>
    <dbReference type="NCBI Taxonomy" id="4529"/>
    <lineage>
        <taxon>Eukaryota</taxon>
        <taxon>Viridiplantae</taxon>
        <taxon>Streptophyta</taxon>
        <taxon>Embryophyta</taxon>
        <taxon>Tracheophyta</taxon>
        <taxon>Spermatophyta</taxon>
        <taxon>Magnoliopsida</taxon>
        <taxon>Liliopsida</taxon>
        <taxon>Poales</taxon>
        <taxon>Poaceae</taxon>
        <taxon>BOP clade</taxon>
        <taxon>Oryzoideae</taxon>
        <taxon>Oryzeae</taxon>
        <taxon>Oryzinae</taxon>
        <taxon>Oryza</taxon>
    </lineage>
</organism>
<protein>
    <recommendedName>
        <fullName evidence="13">AAA+ ATPase domain-containing protein</fullName>
    </recommendedName>
</protein>
<evidence type="ECO:0000256" key="2">
    <source>
        <dbReference type="ARBA" id="ARBA00022614"/>
    </source>
</evidence>
<feature type="domain" description="Disease resistance N-terminal" evidence="8">
    <location>
        <begin position="29"/>
        <end position="92"/>
    </location>
</feature>
<dbReference type="EnsemblPlants" id="ORUFI06G28830.1">
    <property type="protein sequence ID" value="ORUFI06G28830.1"/>
    <property type="gene ID" value="ORUFI06G28830"/>
</dbReference>
<dbReference type="GO" id="GO:0042742">
    <property type="term" value="P:defense response to bacterium"/>
    <property type="evidence" value="ECO:0007669"/>
    <property type="project" value="UniProtKB-ARBA"/>
</dbReference>
<evidence type="ECO:0000259" key="8">
    <source>
        <dbReference type="Pfam" id="PF18052"/>
    </source>
</evidence>
<dbReference type="SUPFAM" id="SSF52540">
    <property type="entry name" value="P-loop containing nucleoside triphosphate hydrolases"/>
    <property type="match status" value="1"/>
</dbReference>
<keyword evidence="12" id="KW-1185">Reference proteome</keyword>
<dbReference type="InterPro" id="IPR032675">
    <property type="entry name" value="LRR_dom_sf"/>
</dbReference>
<evidence type="ECO:0000256" key="4">
    <source>
        <dbReference type="ARBA" id="ARBA00022741"/>
    </source>
</evidence>
<evidence type="ECO:0000256" key="3">
    <source>
        <dbReference type="ARBA" id="ARBA00022737"/>
    </source>
</evidence>
<evidence type="ECO:0008006" key="13">
    <source>
        <dbReference type="Google" id="ProtNLM"/>
    </source>
</evidence>
<dbReference type="InterPro" id="IPR041118">
    <property type="entry name" value="Rx_N"/>
</dbReference>
<dbReference type="GO" id="GO:0009626">
    <property type="term" value="P:plant-type hypersensitive response"/>
    <property type="evidence" value="ECO:0007669"/>
    <property type="project" value="UniProtKB-ARBA"/>
</dbReference>
<dbReference type="PANTHER" id="PTHR36766:SF64">
    <property type="entry name" value="OS12G0206100 PROTEIN"/>
    <property type="match status" value="1"/>
</dbReference>
<feature type="domain" description="Disease resistance N-terminal" evidence="8">
    <location>
        <begin position="118"/>
        <end position="195"/>
    </location>
</feature>
<keyword evidence="2" id="KW-0433">Leucine-rich repeat</keyword>
<evidence type="ECO:0000259" key="9">
    <source>
        <dbReference type="Pfam" id="PF23559"/>
    </source>
</evidence>
<dbReference type="Proteomes" id="UP000008022">
    <property type="component" value="Unassembled WGS sequence"/>
</dbReference>
<evidence type="ECO:0000313" key="11">
    <source>
        <dbReference type="EnsemblPlants" id="ORUFI06G28830.1"/>
    </source>
</evidence>
<evidence type="ECO:0000256" key="1">
    <source>
        <dbReference type="ARBA" id="ARBA00008894"/>
    </source>
</evidence>
<dbReference type="Gene3D" id="3.80.10.10">
    <property type="entry name" value="Ribonuclease Inhibitor"/>
    <property type="match status" value="3"/>
</dbReference>
<evidence type="ECO:0000313" key="12">
    <source>
        <dbReference type="Proteomes" id="UP000008022"/>
    </source>
</evidence>
<feature type="domain" description="R13L1/DRL21-like LRR repeat region" evidence="10">
    <location>
        <begin position="853"/>
        <end position="966"/>
    </location>
</feature>
<name>A0A0E0Q2F6_ORYRU</name>
<dbReference type="Gene3D" id="1.10.8.430">
    <property type="entry name" value="Helical domain of apoptotic protease-activating factors"/>
    <property type="match status" value="1"/>
</dbReference>
<evidence type="ECO:0000256" key="6">
    <source>
        <dbReference type="ARBA" id="ARBA00022840"/>
    </source>
</evidence>
<dbReference type="Pfam" id="PF23559">
    <property type="entry name" value="WHD_DRP"/>
    <property type="match status" value="1"/>
</dbReference>
<dbReference type="HOGENOM" id="CLU_000837_8_4_1"/>
<feature type="domain" description="Disease resistance protein winged helix" evidence="9">
    <location>
        <begin position="643"/>
        <end position="713"/>
    </location>
</feature>
<evidence type="ECO:0000259" key="7">
    <source>
        <dbReference type="Pfam" id="PF00931"/>
    </source>
</evidence>
<accession>A0A0E0Q2F6</accession>
<dbReference type="InterPro" id="IPR056789">
    <property type="entry name" value="LRR_R13L1-DRL21"/>
</dbReference>
<dbReference type="STRING" id="4529.A0A0E0Q2F6"/>
<dbReference type="Gene3D" id="3.40.50.300">
    <property type="entry name" value="P-loop containing nucleotide triphosphate hydrolases"/>
    <property type="match status" value="1"/>
</dbReference>
<keyword evidence="6" id="KW-0067">ATP-binding</keyword>
<dbReference type="InterPro" id="IPR036388">
    <property type="entry name" value="WH-like_DNA-bd_sf"/>
</dbReference>
<keyword evidence="3" id="KW-0677">Repeat</keyword>
<dbReference type="InterPro" id="IPR002182">
    <property type="entry name" value="NB-ARC"/>
</dbReference>
<dbReference type="GO" id="GO:0043531">
    <property type="term" value="F:ADP binding"/>
    <property type="evidence" value="ECO:0007669"/>
    <property type="project" value="InterPro"/>
</dbReference>
<dbReference type="InterPro" id="IPR042197">
    <property type="entry name" value="Apaf_helical"/>
</dbReference>
<feature type="domain" description="NB-ARC" evidence="7">
    <location>
        <begin position="403"/>
        <end position="557"/>
    </location>
</feature>
<dbReference type="Gene3D" id="1.20.5.4130">
    <property type="match status" value="1"/>
</dbReference>
<dbReference type="GO" id="GO:0002758">
    <property type="term" value="P:innate immune response-activating signaling pathway"/>
    <property type="evidence" value="ECO:0007669"/>
    <property type="project" value="UniProtKB-ARBA"/>
</dbReference>
<dbReference type="Pfam" id="PF00931">
    <property type="entry name" value="NB-ARC"/>
    <property type="match status" value="1"/>
</dbReference>
<comment type="similarity">
    <text evidence="1">Belongs to the disease resistance NB-LRR family.</text>
</comment>
<dbReference type="InterPro" id="IPR027417">
    <property type="entry name" value="P-loop_NTPase"/>
</dbReference>
<evidence type="ECO:0000256" key="5">
    <source>
        <dbReference type="ARBA" id="ARBA00022821"/>
    </source>
</evidence>
<reference evidence="11" key="2">
    <citation type="submission" date="2015-06" db="UniProtKB">
        <authorList>
            <consortium name="EnsemblPlants"/>
        </authorList>
    </citation>
    <scope>IDENTIFICATION</scope>
</reference>
<dbReference type="FunFam" id="1.10.10.10:FF:000322">
    <property type="entry name" value="Probable disease resistance protein At1g63360"/>
    <property type="match status" value="1"/>
</dbReference>